<keyword evidence="3" id="KW-1185">Reference proteome</keyword>
<protein>
    <submittedName>
        <fullName evidence="2">Uncharacterized protein</fullName>
    </submittedName>
</protein>
<dbReference type="VEuPathDB" id="VectorBase:SCAU014485"/>
<feature type="transmembrane region" description="Helical" evidence="1">
    <location>
        <begin position="10"/>
        <end position="27"/>
    </location>
</feature>
<sequence length="162" mass="18881">MNFCPSRKELLAFAQIGLAILALWNYFEINLFDIPMYDLRLFEHQCVNVAICFASLYYGLGTWLWYSRGSITRTLMRLHSMLVHTTLIILLFVTRSRYLIAYGPFIRGVFTHEIFTDEDERIAFSLILMQCMLLLTGIVVVVQANSFITSIVGMWAKRNRHE</sequence>
<dbReference type="KEGG" id="scac:106091023"/>
<gene>
    <name evidence="2" type="primary">106091023</name>
</gene>
<keyword evidence="1" id="KW-0812">Transmembrane</keyword>
<organism evidence="2 3">
    <name type="scientific">Stomoxys calcitrans</name>
    <name type="common">Stable fly</name>
    <name type="synonym">Conops calcitrans</name>
    <dbReference type="NCBI Taxonomy" id="35570"/>
    <lineage>
        <taxon>Eukaryota</taxon>
        <taxon>Metazoa</taxon>
        <taxon>Ecdysozoa</taxon>
        <taxon>Arthropoda</taxon>
        <taxon>Hexapoda</taxon>
        <taxon>Insecta</taxon>
        <taxon>Pterygota</taxon>
        <taxon>Neoptera</taxon>
        <taxon>Endopterygota</taxon>
        <taxon>Diptera</taxon>
        <taxon>Brachycera</taxon>
        <taxon>Muscomorpha</taxon>
        <taxon>Muscoidea</taxon>
        <taxon>Muscidae</taxon>
        <taxon>Stomoxys</taxon>
    </lineage>
</organism>
<keyword evidence="1" id="KW-1133">Transmembrane helix</keyword>
<name>A0A1I8Q718_STOCA</name>
<feature type="transmembrane region" description="Helical" evidence="1">
    <location>
        <begin position="78"/>
        <end position="102"/>
    </location>
</feature>
<dbReference type="OrthoDB" id="10348986at2759"/>
<accession>A0A1I8Q718</accession>
<feature type="transmembrane region" description="Helical" evidence="1">
    <location>
        <begin position="122"/>
        <end position="155"/>
    </location>
</feature>
<feature type="transmembrane region" description="Helical" evidence="1">
    <location>
        <begin position="47"/>
        <end position="66"/>
    </location>
</feature>
<evidence type="ECO:0000313" key="2">
    <source>
        <dbReference type="EnsemblMetazoa" id="SCAU014485-PA"/>
    </source>
</evidence>
<keyword evidence="1" id="KW-0472">Membrane</keyword>
<dbReference type="Proteomes" id="UP000095300">
    <property type="component" value="Unassembled WGS sequence"/>
</dbReference>
<evidence type="ECO:0000256" key="1">
    <source>
        <dbReference type="SAM" id="Phobius"/>
    </source>
</evidence>
<proteinExistence type="predicted"/>
<reference evidence="2" key="1">
    <citation type="submission" date="2020-05" db="UniProtKB">
        <authorList>
            <consortium name="EnsemblMetazoa"/>
        </authorList>
    </citation>
    <scope>IDENTIFICATION</scope>
    <source>
        <strain evidence="2">USDA</strain>
    </source>
</reference>
<dbReference type="EnsemblMetazoa" id="SCAU014485-RA">
    <property type="protein sequence ID" value="SCAU014485-PA"/>
    <property type="gene ID" value="SCAU014485"/>
</dbReference>
<dbReference type="AlphaFoldDB" id="A0A1I8Q718"/>
<evidence type="ECO:0000313" key="3">
    <source>
        <dbReference type="Proteomes" id="UP000095300"/>
    </source>
</evidence>